<protein>
    <submittedName>
        <fullName evidence="4">Chlororespiratory reduction 3</fullName>
    </submittedName>
</protein>
<dbReference type="InterPro" id="IPR038931">
    <property type="entry name" value="CRR3"/>
</dbReference>
<proteinExistence type="evidence at transcript level"/>
<name>A0A0F7CZ71_9ROSI</name>
<dbReference type="PANTHER" id="PTHR36340:SF1">
    <property type="entry name" value="NAD(P)H DEHYDROGENASE SUBUNIT CRR3, CHLOROPLASTIC-RELATED"/>
    <property type="match status" value="1"/>
</dbReference>
<evidence type="ECO:0000256" key="1">
    <source>
        <dbReference type="SAM" id="MobiDB-lite"/>
    </source>
</evidence>
<evidence type="ECO:0000256" key="3">
    <source>
        <dbReference type="SAM" id="SignalP"/>
    </source>
</evidence>
<organism evidence="4">
    <name type="scientific">Francoa sonchifolia</name>
    <dbReference type="NCBI Taxonomy" id="23250"/>
    <lineage>
        <taxon>Eukaryota</taxon>
        <taxon>Viridiplantae</taxon>
        <taxon>Streptophyta</taxon>
        <taxon>Embryophyta</taxon>
        <taxon>Tracheophyta</taxon>
        <taxon>Spermatophyta</taxon>
        <taxon>Magnoliopsida</taxon>
        <taxon>eudicotyledons</taxon>
        <taxon>Gunneridae</taxon>
        <taxon>Pentapetalae</taxon>
        <taxon>rosids</taxon>
        <taxon>malvids</taxon>
        <taxon>Geraniales</taxon>
        <taxon>Francoaceae</taxon>
        <taxon>Francoa</taxon>
    </lineage>
</organism>
<accession>A0A0F7CZ71</accession>
<dbReference type="GO" id="GO:0009535">
    <property type="term" value="C:chloroplast thylakoid membrane"/>
    <property type="evidence" value="ECO:0007669"/>
    <property type="project" value="InterPro"/>
</dbReference>
<dbReference type="PANTHER" id="PTHR36340">
    <property type="entry name" value="NAD(P)H DEHYDROGENASE SUBUNIT CRR3, CHLOROPLASTIC-RELATED"/>
    <property type="match status" value="1"/>
</dbReference>
<feature type="transmembrane region" description="Helical" evidence="2">
    <location>
        <begin position="133"/>
        <end position="156"/>
    </location>
</feature>
<feature type="region of interest" description="Disordered" evidence="1">
    <location>
        <begin position="17"/>
        <end position="64"/>
    </location>
</feature>
<dbReference type="AlphaFoldDB" id="A0A0F7CZ71"/>
<feature type="compositionally biased region" description="Pro residues" evidence="1">
    <location>
        <begin position="22"/>
        <end position="32"/>
    </location>
</feature>
<feature type="signal peptide" evidence="3">
    <location>
        <begin position="1"/>
        <end position="16"/>
    </location>
</feature>
<dbReference type="EMBL" id="KM585259">
    <property type="protein sequence ID" value="AKG63359.1"/>
    <property type="molecule type" value="mRNA"/>
</dbReference>
<keyword evidence="2" id="KW-1133">Transmembrane helix</keyword>
<gene>
    <name evidence="4" type="primary">CRR3</name>
</gene>
<keyword evidence="3" id="KW-0732">Signal</keyword>
<sequence length="170" mass="19008">MACLSTMSIAKTLALASLPDNSSPPKPNPTPITIPNSNLPTKKQNLKQRQRQRQQQQQQPEQPTIIQIERAIGTGMFRDSDPRDLEERSTVFNGLLSNPSDKFEGPVEKKLRETGEWLVEKTERGSASTGKGILVVLFLWFLPIWTVALLVVTGVIKLPFSIPFLDDLIM</sequence>
<dbReference type="GO" id="GO:0010598">
    <property type="term" value="C:NAD(P)H dehydrogenase complex (plastoquinone)"/>
    <property type="evidence" value="ECO:0007669"/>
    <property type="project" value="InterPro"/>
</dbReference>
<keyword evidence="2" id="KW-0812">Transmembrane</keyword>
<keyword evidence="2" id="KW-0472">Membrane</keyword>
<reference evidence="4" key="1">
    <citation type="journal article" date="2015" name="BMC Plant Biol.">
        <title>NDH expression marks major transitions in plant evolution and reveals coordinate intracellular gene loss.</title>
        <authorList>
            <person name="Ruhlman T.A."/>
            <person name="Chang W.J."/>
            <person name="Chen J.J."/>
            <person name="Huang Y.T."/>
            <person name="Chan M.T."/>
            <person name="Zhang J."/>
            <person name="Liao D.C."/>
            <person name="Blazier J.C."/>
            <person name="Jin X."/>
            <person name="Shih M.C."/>
            <person name="Jansen R.K."/>
            <person name="Lin C.S."/>
        </authorList>
    </citation>
    <scope>NUCLEOTIDE SEQUENCE</scope>
</reference>
<feature type="chain" id="PRO_5002514163" evidence="3">
    <location>
        <begin position="17"/>
        <end position="170"/>
    </location>
</feature>
<evidence type="ECO:0000313" key="4">
    <source>
        <dbReference type="EMBL" id="AKG63359.1"/>
    </source>
</evidence>
<evidence type="ECO:0000256" key="2">
    <source>
        <dbReference type="SAM" id="Phobius"/>
    </source>
</evidence>
<feature type="compositionally biased region" description="Low complexity" evidence="1">
    <location>
        <begin position="53"/>
        <end position="64"/>
    </location>
</feature>
<dbReference type="GO" id="GO:0009773">
    <property type="term" value="P:photosynthetic electron transport in photosystem I"/>
    <property type="evidence" value="ECO:0007669"/>
    <property type="project" value="InterPro"/>
</dbReference>